<dbReference type="CDD" id="cd02440">
    <property type="entry name" value="AdoMet_MTases"/>
    <property type="match status" value="1"/>
</dbReference>
<evidence type="ECO:0000259" key="2">
    <source>
        <dbReference type="Pfam" id="PF08241"/>
    </source>
</evidence>
<keyword evidence="1" id="KW-0472">Membrane</keyword>
<sequence>MNTSILFLSFIILSLLLSLLIFLSSYKIKTWMNYYKCYEFKNKKEVINFYAKGECVDLVDQHDESYFKDILKLISQTLQPNSKLLDLGCGSGNLSYLLSYSYNVIGLDLNPFPKDSKLKLSERLQYIRGDALNLPFKENSFDGIIMHSVIEHIQDVERVLLNVSKVLKVNGIVVIVSPCLITPAIPLTALFRLLRGRKGIPVWGESLKMCIINIFRFTLFLCHKIVLYCMGKTDFRYRLPDLRKAREIGGDADAVYWANPFDIIIFLCNQNFDVIDKKTSILQGLKGGTKIIAKKGDLYTKVRNKK</sequence>
<keyword evidence="1" id="KW-0812">Transmembrane</keyword>
<dbReference type="GO" id="GO:0032259">
    <property type="term" value="P:methylation"/>
    <property type="evidence" value="ECO:0007669"/>
    <property type="project" value="UniProtKB-KW"/>
</dbReference>
<organism evidence="3">
    <name type="scientific">candidate division WOR-3 bacterium</name>
    <dbReference type="NCBI Taxonomy" id="2052148"/>
    <lineage>
        <taxon>Bacteria</taxon>
        <taxon>Bacteria division WOR-3</taxon>
    </lineage>
</organism>
<dbReference type="EMBL" id="DSOL01000281">
    <property type="protein sequence ID" value="HEN28929.1"/>
    <property type="molecule type" value="Genomic_DNA"/>
</dbReference>
<protein>
    <submittedName>
        <fullName evidence="3">Class I SAM-dependent methyltransferase</fullName>
    </submittedName>
</protein>
<accession>A0A7C2K6C9</accession>
<dbReference type="AlphaFoldDB" id="A0A7C2K6C9"/>
<dbReference type="SUPFAM" id="SSF53335">
    <property type="entry name" value="S-adenosyl-L-methionine-dependent methyltransferases"/>
    <property type="match status" value="1"/>
</dbReference>
<keyword evidence="1" id="KW-1133">Transmembrane helix</keyword>
<dbReference type="PANTHER" id="PTHR43591">
    <property type="entry name" value="METHYLTRANSFERASE"/>
    <property type="match status" value="1"/>
</dbReference>
<evidence type="ECO:0000313" key="3">
    <source>
        <dbReference type="EMBL" id="HEN28929.1"/>
    </source>
</evidence>
<dbReference type="InterPro" id="IPR029063">
    <property type="entry name" value="SAM-dependent_MTases_sf"/>
</dbReference>
<dbReference type="GO" id="GO:0008757">
    <property type="term" value="F:S-adenosylmethionine-dependent methyltransferase activity"/>
    <property type="evidence" value="ECO:0007669"/>
    <property type="project" value="InterPro"/>
</dbReference>
<feature type="transmembrane region" description="Helical" evidence="1">
    <location>
        <begin position="6"/>
        <end position="26"/>
    </location>
</feature>
<gene>
    <name evidence="3" type="ORF">ENQ77_09870</name>
</gene>
<proteinExistence type="predicted"/>
<comment type="caution">
    <text evidence="3">The sequence shown here is derived from an EMBL/GenBank/DDBJ whole genome shotgun (WGS) entry which is preliminary data.</text>
</comment>
<feature type="transmembrane region" description="Helical" evidence="1">
    <location>
        <begin position="211"/>
        <end position="230"/>
    </location>
</feature>
<keyword evidence="3" id="KW-0808">Transferase</keyword>
<evidence type="ECO:0000256" key="1">
    <source>
        <dbReference type="SAM" id="Phobius"/>
    </source>
</evidence>
<dbReference type="PANTHER" id="PTHR43591:SF24">
    <property type="entry name" value="2-METHOXY-6-POLYPRENYL-1,4-BENZOQUINOL METHYLASE, MITOCHONDRIAL"/>
    <property type="match status" value="1"/>
</dbReference>
<feature type="transmembrane region" description="Helical" evidence="1">
    <location>
        <begin position="169"/>
        <end position="191"/>
    </location>
</feature>
<dbReference type="Gene3D" id="3.40.50.150">
    <property type="entry name" value="Vaccinia Virus protein VP39"/>
    <property type="match status" value="1"/>
</dbReference>
<feature type="domain" description="Methyltransferase type 11" evidence="2">
    <location>
        <begin position="85"/>
        <end position="175"/>
    </location>
</feature>
<reference evidence="3" key="1">
    <citation type="journal article" date="2020" name="mSystems">
        <title>Genome- and Community-Level Interaction Insights into Carbon Utilization and Element Cycling Functions of Hydrothermarchaeota in Hydrothermal Sediment.</title>
        <authorList>
            <person name="Zhou Z."/>
            <person name="Liu Y."/>
            <person name="Xu W."/>
            <person name="Pan J."/>
            <person name="Luo Z.H."/>
            <person name="Li M."/>
        </authorList>
    </citation>
    <scope>NUCLEOTIDE SEQUENCE [LARGE SCALE GENOMIC DNA]</scope>
    <source>
        <strain evidence="3">SpSt-34</strain>
    </source>
</reference>
<dbReference type="Pfam" id="PF08241">
    <property type="entry name" value="Methyltransf_11"/>
    <property type="match status" value="1"/>
</dbReference>
<keyword evidence="3" id="KW-0489">Methyltransferase</keyword>
<name>A0A7C2K6C9_UNCW3</name>
<dbReference type="InterPro" id="IPR013216">
    <property type="entry name" value="Methyltransf_11"/>
</dbReference>